<dbReference type="PROSITE" id="PS51257">
    <property type="entry name" value="PROKAR_LIPOPROTEIN"/>
    <property type="match status" value="1"/>
</dbReference>
<reference evidence="1 2" key="1">
    <citation type="submission" date="2019-12" db="EMBL/GenBank/DDBJ databases">
        <title>Hymenobacter sp. HMF4947 Genome sequencing and assembly.</title>
        <authorList>
            <person name="Kang H."/>
            <person name="Cha I."/>
            <person name="Kim H."/>
            <person name="Joh K."/>
        </authorList>
    </citation>
    <scope>NUCLEOTIDE SEQUENCE [LARGE SCALE GENOMIC DNA]</scope>
    <source>
        <strain evidence="1 2">HMF4947</strain>
    </source>
</reference>
<dbReference type="RefSeq" id="WP_157564264.1">
    <property type="nucleotide sequence ID" value="NZ_WQKZ01000002.1"/>
</dbReference>
<dbReference type="SUPFAM" id="SSF101898">
    <property type="entry name" value="NHL repeat"/>
    <property type="match status" value="1"/>
</dbReference>
<gene>
    <name evidence="1" type="ORF">GO988_08720</name>
</gene>
<accession>A0A7K1TDC5</accession>
<name>A0A7K1TDC5_9BACT</name>
<evidence type="ECO:0000313" key="2">
    <source>
        <dbReference type="Proteomes" id="UP000441336"/>
    </source>
</evidence>
<dbReference type="AlphaFoldDB" id="A0A7K1TDC5"/>
<proteinExistence type="predicted"/>
<evidence type="ECO:0000313" key="1">
    <source>
        <dbReference type="EMBL" id="MVN76406.1"/>
    </source>
</evidence>
<dbReference type="NCBIfam" id="NF033206">
    <property type="entry name" value="ScyE_fam"/>
    <property type="match status" value="1"/>
</dbReference>
<comment type="caution">
    <text evidence="1">The sequence shown here is derived from an EMBL/GenBank/DDBJ whole genome shotgun (WGS) entry which is preliminary data.</text>
</comment>
<keyword evidence="2" id="KW-1185">Reference proteome</keyword>
<protein>
    <submittedName>
        <fullName evidence="1">ScyD/ScyE family protein</fullName>
    </submittedName>
</protein>
<dbReference type="InterPro" id="IPR011042">
    <property type="entry name" value="6-blade_b-propeller_TolB-like"/>
</dbReference>
<dbReference type="InterPro" id="IPR048031">
    <property type="entry name" value="ScyD/ScyE-like"/>
</dbReference>
<organism evidence="1 2">
    <name type="scientific">Hymenobacter ginkgonis</name>
    <dbReference type="NCBI Taxonomy" id="2682976"/>
    <lineage>
        <taxon>Bacteria</taxon>
        <taxon>Pseudomonadati</taxon>
        <taxon>Bacteroidota</taxon>
        <taxon>Cytophagia</taxon>
        <taxon>Cytophagales</taxon>
        <taxon>Hymenobacteraceae</taxon>
        <taxon>Hymenobacter</taxon>
    </lineage>
</organism>
<dbReference type="Gene3D" id="2.120.10.30">
    <property type="entry name" value="TolB, C-terminal domain"/>
    <property type="match status" value="2"/>
</dbReference>
<dbReference type="Proteomes" id="UP000441336">
    <property type="component" value="Unassembled WGS sequence"/>
</dbReference>
<sequence>MSLKTHAWCALVALAAATGCKNDDPEIVAEPTSFTAQVFASNLTMPIGMSFDERGQAWVTQSGTGKNDAQASLVTTDGKAYPVLTGLSSAVNNGAVEGIGHLLYHNGTLYVLDGAAGKLYTLDVSAFKPGDTPYVASNLSAENIGTFVLAQKLTTPLNTNLYNLTLGPDDNLYITDSGANAIIKRDSKTRVLSVFAKLPGVNTTTDAVPTGIVYDGNNFLVSGLSGFPFTPGATKIYLVSPSGVVSEYQTGFTTLTDIALSANNKPIVVQYAQFSLTPPNIGFTPKTGQLVDTNKATLLAGLDRPTDIERVGSRTYYVLSSGDGTIQKLTY</sequence>
<dbReference type="EMBL" id="WQKZ01000002">
    <property type="protein sequence ID" value="MVN76406.1"/>
    <property type="molecule type" value="Genomic_DNA"/>
</dbReference>